<proteinExistence type="inferred from homology"/>
<keyword evidence="4" id="KW-0378">Hydrolase</keyword>
<gene>
    <name evidence="6" type="ORF">E3J38_00350</name>
</gene>
<evidence type="ECO:0000256" key="2">
    <source>
        <dbReference type="ARBA" id="ARBA00022670"/>
    </source>
</evidence>
<accession>A0A523XW33</accession>
<dbReference type="Proteomes" id="UP000315534">
    <property type="component" value="Unassembled WGS sequence"/>
</dbReference>
<dbReference type="PANTHER" id="PTHR42776:SF13">
    <property type="entry name" value="DIPEPTIDYL-PEPTIDASE 5"/>
    <property type="match status" value="1"/>
</dbReference>
<dbReference type="Gene3D" id="3.40.50.1820">
    <property type="entry name" value="alpha/beta hydrolase"/>
    <property type="match status" value="1"/>
</dbReference>
<dbReference type="Pfam" id="PF00326">
    <property type="entry name" value="Peptidase_S9"/>
    <property type="match status" value="1"/>
</dbReference>
<organism evidence="6 7">
    <name type="scientific">candidate division TA06 bacterium</name>
    <dbReference type="NCBI Taxonomy" id="2250710"/>
    <lineage>
        <taxon>Bacteria</taxon>
        <taxon>Bacteria division TA06</taxon>
    </lineage>
</organism>
<dbReference type="PANTHER" id="PTHR42776">
    <property type="entry name" value="SERINE PEPTIDASE S9 FAMILY MEMBER"/>
    <property type="match status" value="1"/>
</dbReference>
<evidence type="ECO:0000259" key="5">
    <source>
        <dbReference type="Pfam" id="PF00326"/>
    </source>
</evidence>
<dbReference type="InterPro" id="IPR001375">
    <property type="entry name" value="Peptidase_S9_cat"/>
</dbReference>
<comment type="similarity">
    <text evidence="1">Belongs to the peptidase S9C family.</text>
</comment>
<dbReference type="SUPFAM" id="SSF53474">
    <property type="entry name" value="alpha/beta-Hydrolases"/>
    <property type="match status" value="1"/>
</dbReference>
<evidence type="ECO:0000256" key="4">
    <source>
        <dbReference type="ARBA" id="ARBA00022801"/>
    </source>
</evidence>
<dbReference type="EMBL" id="SOIP01000018">
    <property type="protein sequence ID" value="TET83498.1"/>
    <property type="molecule type" value="Genomic_DNA"/>
</dbReference>
<evidence type="ECO:0000256" key="1">
    <source>
        <dbReference type="ARBA" id="ARBA00010040"/>
    </source>
</evidence>
<name>A0A523XW33_UNCT6</name>
<evidence type="ECO:0000313" key="7">
    <source>
        <dbReference type="Proteomes" id="UP000315534"/>
    </source>
</evidence>
<feature type="domain" description="Peptidase S9 prolyl oligopeptidase catalytic" evidence="5">
    <location>
        <begin position="43"/>
        <end position="249"/>
    </location>
</feature>
<evidence type="ECO:0000256" key="3">
    <source>
        <dbReference type="ARBA" id="ARBA00022729"/>
    </source>
</evidence>
<dbReference type="AlphaFoldDB" id="A0A523XW33"/>
<dbReference type="GO" id="GO:0006508">
    <property type="term" value="P:proteolysis"/>
    <property type="evidence" value="ECO:0007669"/>
    <property type="project" value="UniProtKB-KW"/>
</dbReference>
<keyword evidence="3" id="KW-0732">Signal</keyword>
<dbReference type="GO" id="GO:0004252">
    <property type="term" value="F:serine-type endopeptidase activity"/>
    <property type="evidence" value="ECO:0007669"/>
    <property type="project" value="TreeGrafter"/>
</dbReference>
<evidence type="ECO:0000313" key="6">
    <source>
        <dbReference type="EMBL" id="TET83498.1"/>
    </source>
</evidence>
<protein>
    <submittedName>
        <fullName evidence="6">S9 family peptidase</fullName>
    </submittedName>
</protein>
<feature type="non-terminal residue" evidence="6">
    <location>
        <position position="1"/>
    </location>
</feature>
<keyword evidence="2" id="KW-0645">Protease</keyword>
<dbReference type="FunFam" id="3.40.50.1820:FF:000028">
    <property type="entry name" value="S9 family peptidase"/>
    <property type="match status" value="1"/>
</dbReference>
<comment type="caution">
    <text evidence="6">The sequence shown here is derived from an EMBL/GenBank/DDBJ whole genome shotgun (WGS) entry which is preliminary data.</text>
</comment>
<reference evidence="6 7" key="1">
    <citation type="submission" date="2019-03" db="EMBL/GenBank/DDBJ databases">
        <title>Metabolic potential of uncultured bacteria and archaea associated with petroleum seepage in deep-sea sediments.</title>
        <authorList>
            <person name="Dong X."/>
            <person name="Hubert C."/>
        </authorList>
    </citation>
    <scope>NUCLEOTIDE SEQUENCE [LARGE SCALE GENOMIC DNA]</scope>
    <source>
        <strain evidence="6">E29_bin36</strain>
    </source>
</reference>
<sequence length="249" mass="28678">ANGDSIHGFLTKPPNFSRREKYPLVLLIHGGPQWTWLGDFNYYGWNTQLVAAQGYVVVQIDPHGSSGYGQQFTDAVNLDWGGKDYKDLMLGVDFLLEKYDFLDPERQAALGRSYGGYMVNWIAGHTDRFRCLVSVDGVFELVSDYYSTDELWFPEWECGGTPWSNPEIYRERSPSSYVENFKTPILVIHGQNDYRVDVSQGLMLFTALQRLGVPSKLLYFPDEGHSVRKLKNHQYVYKVQFEWLAGYLK</sequence>
<dbReference type="InterPro" id="IPR029058">
    <property type="entry name" value="AB_hydrolase_fold"/>
</dbReference>